<evidence type="ECO:0000313" key="8">
    <source>
        <dbReference type="Proteomes" id="UP001303373"/>
    </source>
</evidence>
<dbReference type="InterPro" id="IPR022712">
    <property type="entry name" value="Beta_Casp"/>
</dbReference>
<keyword evidence="8" id="KW-1185">Reference proteome</keyword>
<keyword evidence="2 4" id="KW-0507">mRNA processing</keyword>
<dbReference type="Gene3D" id="3.60.15.10">
    <property type="entry name" value="Ribonuclease Z/Hydroxyacylglutathione hydrolase-like"/>
    <property type="match status" value="1"/>
</dbReference>
<comment type="subcellular location">
    <subcellularLocation>
        <location evidence="1 4">Nucleus</location>
    </subcellularLocation>
</comment>
<feature type="compositionally biased region" description="Acidic residues" evidence="5">
    <location>
        <begin position="676"/>
        <end position="694"/>
    </location>
</feature>
<dbReference type="CDD" id="cd16293">
    <property type="entry name" value="CPSF2-like_MBL-fold"/>
    <property type="match status" value="1"/>
</dbReference>
<evidence type="ECO:0000256" key="5">
    <source>
        <dbReference type="SAM" id="MobiDB-lite"/>
    </source>
</evidence>
<sequence length="973" mass="105407">MFNFTALLGAQSESPASQSLLELDGGVKILVDVGWDISFNPEKLQALEKHVSTLSIVLLTHPTLDHLGAYAHCCKHIPLFSKVPVYATTPVINLGRSLLNDLYASSPLAASIIPSSALAESATESVASFLLSPPTYDEIASFFALINPLKYSQPHQPIPSPFSPSLAGLTITAYGAGHTLGGTIWHIQHGLESIVYAADWNQGRENLLSGAAWLSSTTGGAEIIEPLRRPTALVCSSKGVEKDTSLSRKKRDDTLISLIRETITQGGKVLIPTDSSARVLELAFILNQTWHENLDGPHADTYKNTMIYMASKSSSASVRYLQSMVEWVDDAVRGEAEAAMTKGKGQGRSVGMLDFTHVKQIERGSQLKRALSKSNPCVMLASDASLEWGFSRQVLQALATDPKNLVILTEKTSNIETASDTVGKSLWDAFRGQEGQISSQSGAKVVNVEGMKIDFRTASSEILDSDENALFQGYMARQRQMYSTVQDDSLVDATQTADLADDQASDSSDSEDEDDDAEHQGRALNLSAQLTQSNKRKVGLTDAELGINVLLRGKNVHDYDVRNKRGREKMFPFMAHRNRTDDFGDLIKPEDYLRAEERDDIDGVDMKARPKEVAAVGQKRRWDETAAASKNARILKVPNKRSKNGESSAPDDIDALIARATGQGENGDDGPNGVDGESENGDSDESDYEPEETAPDGPRKIVFTSESLMLNLKIAHVDFSGLHEMRDLQMLIPLIRPRKLILIAGEQSETQKLANECRQLLGDEGEGGATDVFSPLIGEVVDASVDTNAWTLKLSRELVKKLTWQNVKGLGIVALTGSLNVEAIESEKIKEGESAKKKLKLIKSEEPIEGKGVGMVKAAGDVVVMPVLDLLAAQDSTSTAQQHVTQPVHVGDLRLAALRQLVQSAGHTAEFRGEGTLLIDGAVVVRKSGSGRIEVEAGAGGLRLPQYRTKDNEGSFYAVRKLIYEGLAVVAGV</sequence>
<dbReference type="Pfam" id="PF13299">
    <property type="entry name" value="CPSF100_C"/>
    <property type="match status" value="1"/>
</dbReference>
<proteinExistence type="inferred from homology"/>
<dbReference type="Pfam" id="PF10996">
    <property type="entry name" value="Beta-Casp"/>
    <property type="match status" value="1"/>
</dbReference>
<protein>
    <recommendedName>
        <fullName evidence="4">Cleavage and polyadenylation specificity factor subunit 2</fullName>
    </recommendedName>
    <alternativeName>
        <fullName evidence="4">Cleavage and polyadenylation specificity factor 100 kDa subunit</fullName>
    </alternativeName>
</protein>
<dbReference type="Pfam" id="PF07521">
    <property type="entry name" value="RMMBL"/>
    <property type="match status" value="1"/>
</dbReference>
<dbReference type="InterPro" id="IPR001279">
    <property type="entry name" value="Metallo-B-lactamas"/>
</dbReference>
<dbReference type="InterPro" id="IPR025069">
    <property type="entry name" value="Cpsf2_C"/>
</dbReference>
<evidence type="ECO:0000256" key="1">
    <source>
        <dbReference type="ARBA" id="ARBA00004123"/>
    </source>
</evidence>
<evidence type="ECO:0000256" key="4">
    <source>
        <dbReference type="RuleBase" id="RU365006"/>
    </source>
</evidence>
<dbReference type="SUPFAM" id="SSF56281">
    <property type="entry name" value="Metallo-hydrolase/oxidoreductase"/>
    <property type="match status" value="1"/>
</dbReference>
<dbReference type="Pfam" id="PF16661">
    <property type="entry name" value="Lactamase_B_6"/>
    <property type="match status" value="1"/>
</dbReference>
<reference evidence="7 8" key="1">
    <citation type="submission" date="2023-11" db="EMBL/GenBank/DDBJ databases">
        <title>An acidophilic fungus is an integral part of prey digestion in a carnivorous sundew plant.</title>
        <authorList>
            <person name="Tsai I.J."/>
        </authorList>
    </citation>
    <scope>NUCLEOTIDE SEQUENCE [LARGE SCALE GENOMIC DNA]</scope>
    <source>
        <strain evidence="7">169a</strain>
    </source>
</reference>
<dbReference type="InterPro" id="IPR036866">
    <property type="entry name" value="RibonucZ/Hydroxyglut_hydro"/>
</dbReference>
<evidence type="ECO:0000259" key="6">
    <source>
        <dbReference type="SMART" id="SM01027"/>
    </source>
</evidence>
<evidence type="ECO:0000256" key="3">
    <source>
        <dbReference type="ARBA" id="ARBA00023242"/>
    </source>
</evidence>
<feature type="region of interest" description="Disordered" evidence="5">
    <location>
        <begin position="612"/>
        <end position="699"/>
    </location>
</feature>
<evidence type="ECO:0000313" key="7">
    <source>
        <dbReference type="EMBL" id="WPH00350.1"/>
    </source>
</evidence>
<dbReference type="EMBL" id="CP138583">
    <property type="protein sequence ID" value="WPH00350.1"/>
    <property type="molecule type" value="Genomic_DNA"/>
</dbReference>
<dbReference type="InterPro" id="IPR027075">
    <property type="entry name" value="CPSF2"/>
</dbReference>
<name>A0AAQ3M3U9_9PEZI</name>
<dbReference type="GO" id="GO:0005847">
    <property type="term" value="C:mRNA cleavage and polyadenylation specificity factor complex"/>
    <property type="evidence" value="ECO:0007669"/>
    <property type="project" value="InterPro"/>
</dbReference>
<feature type="domain" description="Beta-Casp" evidence="6">
    <location>
        <begin position="279"/>
        <end position="426"/>
    </location>
</feature>
<keyword evidence="3 4" id="KW-0539">Nucleus</keyword>
<feature type="region of interest" description="Disordered" evidence="5">
    <location>
        <begin position="499"/>
        <end position="520"/>
    </location>
</feature>
<feature type="compositionally biased region" description="Acidic residues" evidence="5">
    <location>
        <begin position="499"/>
        <end position="517"/>
    </location>
</feature>
<comment type="similarity">
    <text evidence="4">Belongs to the metallo-beta-lactamase superfamily. RNA-metabolizing metallo-beta-lactamase-like family. CPSF2/YSH1 subfamily.</text>
</comment>
<dbReference type="AlphaFoldDB" id="A0AAQ3M3U9"/>
<dbReference type="GO" id="GO:0003723">
    <property type="term" value="F:RNA binding"/>
    <property type="evidence" value="ECO:0007669"/>
    <property type="project" value="UniProtKB-KW"/>
</dbReference>
<keyword evidence="4" id="KW-0694">RNA-binding</keyword>
<dbReference type="Proteomes" id="UP001303373">
    <property type="component" value="Chromosome 4"/>
</dbReference>
<dbReference type="InterPro" id="IPR011108">
    <property type="entry name" value="RMMBL"/>
</dbReference>
<dbReference type="PANTHER" id="PTHR45922:SF1">
    <property type="entry name" value="CLEAVAGE AND POLYADENYLATION SPECIFICITY FACTOR SUBUNIT 2"/>
    <property type="match status" value="1"/>
</dbReference>
<dbReference type="GO" id="GO:0006397">
    <property type="term" value="P:mRNA processing"/>
    <property type="evidence" value="ECO:0007669"/>
    <property type="project" value="UniProtKB-KW"/>
</dbReference>
<accession>A0AAQ3M3U9</accession>
<dbReference type="PANTHER" id="PTHR45922">
    <property type="entry name" value="CLEAVAGE AND POLYADENYLATION SPECIFICITY FACTOR SUBUNIT 2"/>
    <property type="match status" value="1"/>
</dbReference>
<dbReference type="InterPro" id="IPR035639">
    <property type="entry name" value="CPSF2_MBL"/>
</dbReference>
<organism evidence="7 8">
    <name type="scientific">Acrodontium crateriforme</name>
    <dbReference type="NCBI Taxonomy" id="150365"/>
    <lineage>
        <taxon>Eukaryota</taxon>
        <taxon>Fungi</taxon>
        <taxon>Dikarya</taxon>
        <taxon>Ascomycota</taxon>
        <taxon>Pezizomycotina</taxon>
        <taxon>Dothideomycetes</taxon>
        <taxon>Dothideomycetidae</taxon>
        <taxon>Mycosphaerellales</taxon>
        <taxon>Teratosphaeriaceae</taxon>
        <taxon>Acrodontium</taxon>
    </lineage>
</organism>
<dbReference type="SMART" id="SM01027">
    <property type="entry name" value="Beta-Casp"/>
    <property type="match status" value="1"/>
</dbReference>
<evidence type="ECO:0000256" key="2">
    <source>
        <dbReference type="ARBA" id="ARBA00022664"/>
    </source>
</evidence>
<gene>
    <name evidence="7" type="ORF">R9X50_00317600</name>
</gene>